<dbReference type="SUPFAM" id="SSF158682">
    <property type="entry name" value="TerB-like"/>
    <property type="match status" value="1"/>
</dbReference>
<dbReference type="RefSeq" id="WP_123898903.1">
    <property type="nucleotide sequence ID" value="NZ_RPFJ01000031.1"/>
</dbReference>
<dbReference type="InterPro" id="IPR029024">
    <property type="entry name" value="TerB-like"/>
</dbReference>
<reference evidence="2 3" key="1">
    <citation type="submission" date="2018-11" db="EMBL/GenBank/DDBJ databases">
        <title>Aureibaculum marinum gen. nov., sp. nov., a member of the family Flavobacteriaceae isolated from the Bohai Sea.</title>
        <authorList>
            <person name="Ji X."/>
        </authorList>
    </citation>
    <scope>NUCLEOTIDE SEQUENCE [LARGE SCALE GENOMIC DNA]</scope>
    <source>
        <strain evidence="2 3">BH-SD17</strain>
    </source>
</reference>
<keyword evidence="1" id="KW-0175">Coiled coil</keyword>
<comment type="caution">
    <text evidence="2">The sequence shown here is derived from an EMBL/GenBank/DDBJ whole genome shotgun (WGS) entry which is preliminary data.</text>
</comment>
<organism evidence="2 3">
    <name type="scientific">Aureibaculum marinum</name>
    <dbReference type="NCBI Taxonomy" id="2487930"/>
    <lineage>
        <taxon>Bacteria</taxon>
        <taxon>Pseudomonadati</taxon>
        <taxon>Bacteroidota</taxon>
        <taxon>Flavobacteriia</taxon>
        <taxon>Flavobacteriales</taxon>
        <taxon>Flavobacteriaceae</taxon>
        <taxon>Aureibaculum</taxon>
    </lineage>
</organism>
<dbReference type="Gene3D" id="1.10.3680.10">
    <property type="entry name" value="TerB-like"/>
    <property type="match status" value="1"/>
</dbReference>
<protein>
    <submittedName>
        <fullName evidence="2">TerB family tellurite resistance protein</fullName>
    </submittedName>
</protein>
<dbReference type="AlphaFoldDB" id="A0A3N4NG34"/>
<evidence type="ECO:0000256" key="1">
    <source>
        <dbReference type="SAM" id="Coils"/>
    </source>
</evidence>
<dbReference type="OrthoDB" id="981083at2"/>
<dbReference type="EMBL" id="RPFJ01000031">
    <property type="protein sequence ID" value="RPD93287.1"/>
    <property type="molecule type" value="Genomic_DNA"/>
</dbReference>
<feature type="coiled-coil region" evidence="1">
    <location>
        <begin position="33"/>
        <end position="60"/>
    </location>
</feature>
<proteinExistence type="predicted"/>
<sequence>MSISDLYSSGAHKSNLGFFAKTVKLSFADGKLVDSEQKLLEKIARNLNIHEEEYQKILKNPDQYPIHSVLDYDGRIERLYHLTKVVFVDEEVTGAEMIVLRRVAIGLGFSVANAEKICDEAIHLVVSGEDLEVFTEAIKAVDIKE</sequence>
<gene>
    <name evidence="2" type="ORF">EGM88_13250</name>
</gene>
<keyword evidence="3" id="KW-1185">Reference proteome</keyword>
<evidence type="ECO:0000313" key="3">
    <source>
        <dbReference type="Proteomes" id="UP000270856"/>
    </source>
</evidence>
<accession>A0A3N4NG34</accession>
<dbReference type="Proteomes" id="UP000270856">
    <property type="component" value="Unassembled WGS sequence"/>
</dbReference>
<name>A0A3N4NG34_9FLAO</name>
<evidence type="ECO:0000313" key="2">
    <source>
        <dbReference type="EMBL" id="RPD93287.1"/>
    </source>
</evidence>